<evidence type="ECO:0000313" key="2">
    <source>
        <dbReference type="Proteomes" id="UP000183832"/>
    </source>
</evidence>
<dbReference type="AlphaFoldDB" id="A0A1J1HHZ5"/>
<dbReference type="EMBL" id="CVRI01000004">
    <property type="protein sequence ID" value="CRK87629.1"/>
    <property type="molecule type" value="Genomic_DNA"/>
</dbReference>
<evidence type="ECO:0000313" key="1">
    <source>
        <dbReference type="EMBL" id="CRK87629.1"/>
    </source>
</evidence>
<gene>
    <name evidence="1" type="ORF">CLUMA_CG001425</name>
</gene>
<sequence>MEQRLRIDSLDLRRAFADVKFLTKSFNGQIDSLTYLHHFSFALQQPTRNNDVFRTTASRTDVGKFSVANRLMSTFNLVNENHQWLNQQPSDTILKRVVRQKLLSS</sequence>
<dbReference type="Proteomes" id="UP000183832">
    <property type="component" value="Unassembled WGS sequence"/>
</dbReference>
<keyword evidence="2" id="KW-1185">Reference proteome</keyword>
<reference evidence="1 2" key="1">
    <citation type="submission" date="2015-04" db="EMBL/GenBank/DDBJ databases">
        <authorList>
            <person name="Syromyatnikov M.Y."/>
            <person name="Popov V.N."/>
        </authorList>
    </citation>
    <scope>NUCLEOTIDE SEQUENCE [LARGE SCALE GENOMIC DNA]</scope>
</reference>
<name>A0A1J1HHZ5_9DIPT</name>
<proteinExistence type="predicted"/>
<accession>A0A1J1HHZ5</accession>
<organism evidence="1 2">
    <name type="scientific">Clunio marinus</name>
    <dbReference type="NCBI Taxonomy" id="568069"/>
    <lineage>
        <taxon>Eukaryota</taxon>
        <taxon>Metazoa</taxon>
        <taxon>Ecdysozoa</taxon>
        <taxon>Arthropoda</taxon>
        <taxon>Hexapoda</taxon>
        <taxon>Insecta</taxon>
        <taxon>Pterygota</taxon>
        <taxon>Neoptera</taxon>
        <taxon>Endopterygota</taxon>
        <taxon>Diptera</taxon>
        <taxon>Nematocera</taxon>
        <taxon>Chironomoidea</taxon>
        <taxon>Chironomidae</taxon>
        <taxon>Clunio</taxon>
    </lineage>
</organism>
<protein>
    <submittedName>
        <fullName evidence="1">CLUMA_CG001425, isoform A</fullName>
    </submittedName>
</protein>